<name>A0A2G9FVD7_9LAMI</name>
<dbReference type="AlphaFoldDB" id="A0A2G9FVD7"/>
<proteinExistence type="predicted"/>
<dbReference type="Proteomes" id="UP000231279">
    <property type="component" value="Unassembled WGS sequence"/>
</dbReference>
<evidence type="ECO:0008006" key="3">
    <source>
        <dbReference type="Google" id="ProtNLM"/>
    </source>
</evidence>
<organism evidence="1 2">
    <name type="scientific">Handroanthus impetiginosus</name>
    <dbReference type="NCBI Taxonomy" id="429701"/>
    <lineage>
        <taxon>Eukaryota</taxon>
        <taxon>Viridiplantae</taxon>
        <taxon>Streptophyta</taxon>
        <taxon>Embryophyta</taxon>
        <taxon>Tracheophyta</taxon>
        <taxon>Spermatophyta</taxon>
        <taxon>Magnoliopsida</taxon>
        <taxon>eudicotyledons</taxon>
        <taxon>Gunneridae</taxon>
        <taxon>Pentapetalae</taxon>
        <taxon>asterids</taxon>
        <taxon>lamiids</taxon>
        <taxon>Lamiales</taxon>
        <taxon>Bignoniaceae</taxon>
        <taxon>Crescentiina</taxon>
        <taxon>Tabebuia alliance</taxon>
        <taxon>Handroanthus</taxon>
    </lineage>
</organism>
<evidence type="ECO:0000313" key="1">
    <source>
        <dbReference type="EMBL" id="PIM97032.1"/>
    </source>
</evidence>
<evidence type="ECO:0000313" key="2">
    <source>
        <dbReference type="Proteomes" id="UP000231279"/>
    </source>
</evidence>
<dbReference type="OrthoDB" id="1743754at2759"/>
<gene>
    <name evidence="1" type="ORF">CDL12_30505</name>
</gene>
<keyword evidence="2" id="KW-1185">Reference proteome</keyword>
<comment type="caution">
    <text evidence="1">The sequence shown here is derived from an EMBL/GenBank/DDBJ whole genome shotgun (WGS) entry which is preliminary data.</text>
</comment>
<reference evidence="2" key="1">
    <citation type="journal article" date="2018" name="Gigascience">
        <title>Genome assembly of the Pink Ipe (Handroanthus impetiginosus, Bignoniaceae), a highly valued, ecologically keystone Neotropical timber forest tree.</title>
        <authorList>
            <person name="Silva-Junior O.B."/>
            <person name="Grattapaglia D."/>
            <person name="Novaes E."/>
            <person name="Collevatti R.G."/>
        </authorList>
    </citation>
    <scope>NUCLEOTIDE SEQUENCE [LARGE SCALE GENOMIC DNA]</scope>
    <source>
        <strain evidence="2">cv. UFG-1</strain>
    </source>
</reference>
<dbReference type="STRING" id="429701.A0A2G9FVD7"/>
<protein>
    <recommendedName>
        <fullName evidence="3">DUF4219 domain-containing protein</fullName>
    </recommendedName>
</protein>
<sequence>MATDNSDCFVDGAVHSRTLLFNGTNYSLWKGRIKEFLMEIDFELWFVVKLGYKGQIRDTDQITDIDQLKDIPKEEKIAMSMDAKAKNILVCALTRQEYNRLCNCDTAKKNWGGIHALIKSASFTPPTDVGYYTCSLLKKMLVKKNKSGRYLGPYQVTGLLKLAIQEAKDLSTKTIGSLTSREITLFNKEGIPDSKESKNIAFNTRLDTEKETRDEQDDSEFDDELAMITKRIQRLGNFRSKNRKIKPNKKE</sequence>
<dbReference type="EMBL" id="NKXS01011540">
    <property type="protein sequence ID" value="PIM97032.1"/>
    <property type="molecule type" value="Genomic_DNA"/>
</dbReference>
<accession>A0A2G9FVD7</accession>